<evidence type="ECO:0000313" key="2">
    <source>
        <dbReference type="Proteomes" id="UP001163324"/>
    </source>
</evidence>
<name>A0ACC0UX61_9HYPO</name>
<organism evidence="1 2">
    <name type="scientific">Trichothecium roseum</name>
    <dbReference type="NCBI Taxonomy" id="47278"/>
    <lineage>
        <taxon>Eukaryota</taxon>
        <taxon>Fungi</taxon>
        <taxon>Dikarya</taxon>
        <taxon>Ascomycota</taxon>
        <taxon>Pezizomycotina</taxon>
        <taxon>Sordariomycetes</taxon>
        <taxon>Hypocreomycetidae</taxon>
        <taxon>Hypocreales</taxon>
        <taxon>Hypocreales incertae sedis</taxon>
        <taxon>Trichothecium</taxon>
    </lineage>
</organism>
<keyword evidence="2" id="KW-1185">Reference proteome</keyword>
<protein>
    <submittedName>
        <fullName evidence="1">Uncharacterized protein</fullName>
    </submittedName>
</protein>
<gene>
    <name evidence="1" type="ORF">N3K66_007668</name>
</gene>
<evidence type="ECO:0000313" key="1">
    <source>
        <dbReference type="EMBL" id="KAI9897812.1"/>
    </source>
</evidence>
<proteinExistence type="predicted"/>
<comment type="caution">
    <text evidence="1">The sequence shown here is derived from an EMBL/GenBank/DDBJ whole genome shotgun (WGS) entry which is preliminary data.</text>
</comment>
<accession>A0ACC0UX61</accession>
<dbReference type="EMBL" id="CM047946">
    <property type="protein sequence ID" value="KAI9897812.1"/>
    <property type="molecule type" value="Genomic_DNA"/>
</dbReference>
<reference evidence="1" key="1">
    <citation type="submission" date="2022-10" db="EMBL/GenBank/DDBJ databases">
        <title>Complete Genome of Trichothecium roseum strain YXFP-22015, a Plant Pathogen Isolated from Citrus.</title>
        <authorList>
            <person name="Wang Y."/>
            <person name="Zhu L."/>
        </authorList>
    </citation>
    <scope>NUCLEOTIDE SEQUENCE</scope>
    <source>
        <strain evidence="1">YXFP-22015</strain>
    </source>
</reference>
<dbReference type="Proteomes" id="UP001163324">
    <property type="component" value="Chromosome 7"/>
</dbReference>
<sequence>MDARSNYSLIIIGSGPGIGRHIARHFAENKFSKVALLARNPRKLADDQAAVEAVAPGQLTVKTYQVDISDEGQLLATLGRVENDIGLPECVLFNAAVISPTRLFEIEEADMIHDFKVTCTALYSAARWAMPLLLRLAKTGGDHVRPSLLVTSSLLPQDPIPELFLLSMVKAAQKNMVLSLSKTYAPQGVHVGLITIGGAVDESNKTLNPANIALEAWEFYGRSREQQGVEVQIL</sequence>